<keyword evidence="1" id="KW-0479">Metal-binding</keyword>
<reference evidence="5 6" key="1">
    <citation type="journal article" date="2021" name="Hortic Res">
        <title>Chromosome-scale assembly of the Dendrobium chrysotoxum genome enhances the understanding of orchid evolution.</title>
        <authorList>
            <person name="Zhang Y."/>
            <person name="Zhang G.Q."/>
            <person name="Zhang D."/>
            <person name="Liu X.D."/>
            <person name="Xu X.Y."/>
            <person name="Sun W.H."/>
            <person name="Yu X."/>
            <person name="Zhu X."/>
            <person name="Wang Z.W."/>
            <person name="Zhao X."/>
            <person name="Zhong W.Y."/>
            <person name="Chen H."/>
            <person name="Yin W.L."/>
            <person name="Huang T."/>
            <person name="Niu S.C."/>
            <person name="Liu Z.J."/>
        </authorList>
    </citation>
    <scope>NUCLEOTIDE SEQUENCE [LARGE SCALE GENOMIC DNA]</scope>
    <source>
        <strain evidence="5">Lindl</strain>
    </source>
</reference>
<dbReference type="PROSITE" id="PS51805">
    <property type="entry name" value="EPHD"/>
    <property type="match status" value="1"/>
</dbReference>
<dbReference type="PANTHER" id="PTHR13793:SF107">
    <property type="entry name" value="BROMODOMAIN-CONTAINING PROTEIN HOMOLOG"/>
    <property type="match status" value="1"/>
</dbReference>
<keyword evidence="3" id="KW-0862">Zinc</keyword>
<evidence type="ECO:0000256" key="2">
    <source>
        <dbReference type="ARBA" id="ARBA00022771"/>
    </source>
</evidence>
<keyword evidence="2" id="KW-0863">Zinc-finger</keyword>
<evidence type="ECO:0000256" key="1">
    <source>
        <dbReference type="ARBA" id="ARBA00022723"/>
    </source>
</evidence>
<gene>
    <name evidence="5" type="ORF">IEQ34_020576</name>
</gene>
<sequence>MFIGILDLDHSAHADDESRQDAQSELFMHKATNVLAITGKGNALQNASDVITNFKNISGNATSFIESNTLSPGNQQLGSSEKICCRVQCSLCSSVTGAFHKSTNGEWVHAFCAEWLLESTYKRCQQNLVGEMEAISKENDIITCCICHNRLGLCLKCSYGHCQAKFYPTCARSASLFMNLKVIGGRFQHKAYCENHNVEQIEMADSQHGVEGLKNINQLRLKNINQLRVDLCRRLQFMLKSLLDGKIDTGWKYPDRFSQPNPPPYCGQPDIFLRA</sequence>
<feature type="domain" description="PHD-type" evidence="4">
    <location>
        <begin position="86"/>
        <end position="197"/>
    </location>
</feature>
<name>A0AAV7G2P0_DENCH</name>
<dbReference type="Pfam" id="PF13832">
    <property type="entry name" value="zf-HC5HC2H_2"/>
    <property type="match status" value="1"/>
</dbReference>
<dbReference type="PANTHER" id="PTHR13793">
    <property type="entry name" value="PHD FINGER PROTEINS"/>
    <property type="match status" value="1"/>
</dbReference>
<comment type="caution">
    <text evidence="5">The sequence shown here is derived from an EMBL/GenBank/DDBJ whole genome shotgun (WGS) entry which is preliminary data.</text>
</comment>
<dbReference type="GO" id="GO:0008270">
    <property type="term" value="F:zinc ion binding"/>
    <property type="evidence" value="ECO:0007669"/>
    <property type="project" value="UniProtKB-KW"/>
</dbReference>
<evidence type="ECO:0000259" key="4">
    <source>
        <dbReference type="PROSITE" id="PS51805"/>
    </source>
</evidence>
<dbReference type="AlphaFoldDB" id="A0AAV7G2P0"/>
<dbReference type="Proteomes" id="UP000775213">
    <property type="component" value="Unassembled WGS sequence"/>
</dbReference>
<organism evidence="5 6">
    <name type="scientific">Dendrobium chrysotoxum</name>
    <name type="common">Orchid</name>
    <dbReference type="NCBI Taxonomy" id="161865"/>
    <lineage>
        <taxon>Eukaryota</taxon>
        <taxon>Viridiplantae</taxon>
        <taxon>Streptophyta</taxon>
        <taxon>Embryophyta</taxon>
        <taxon>Tracheophyta</taxon>
        <taxon>Spermatophyta</taxon>
        <taxon>Magnoliopsida</taxon>
        <taxon>Liliopsida</taxon>
        <taxon>Asparagales</taxon>
        <taxon>Orchidaceae</taxon>
        <taxon>Epidendroideae</taxon>
        <taxon>Malaxideae</taxon>
        <taxon>Dendrobiinae</taxon>
        <taxon>Dendrobium</taxon>
    </lineage>
</organism>
<dbReference type="InterPro" id="IPR050701">
    <property type="entry name" value="Histone_Mod_Regulator"/>
</dbReference>
<protein>
    <recommendedName>
        <fullName evidence="4">PHD-type domain-containing protein</fullName>
    </recommendedName>
</protein>
<evidence type="ECO:0000313" key="6">
    <source>
        <dbReference type="Proteomes" id="UP000775213"/>
    </source>
</evidence>
<dbReference type="GO" id="GO:0006357">
    <property type="term" value="P:regulation of transcription by RNA polymerase II"/>
    <property type="evidence" value="ECO:0007669"/>
    <property type="project" value="TreeGrafter"/>
</dbReference>
<proteinExistence type="predicted"/>
<dbReference type="InterPro" id="IPR034732">
    <property type="entry name" value="EPHD"/>
</dbReference>
<evidence type="ECO:0000313" key="5">
    <source>
        <dbReference type="EMBL" id="KAH0449884.1"/>
    </source>
</evidence>
<accession>A0AAV7G2P0</accession>
<evidence type="ECO:0000256" key="3">
    <source>
        <dbReference type="ARBA" id="ARBA00022833"/>
    </source>
</evidence>
<dbReference type="InterPro" id="IPR013083">
    <property type="entry name" value="Znf_RING/FYVE/PHD"/>
</dbReference>
<keyword evidence="6" id="KW-1185">Reference proteome</keyword>
<dbReference type="EMBL" id="JAGFBR010000018">
    <property type="protein sequence ID" value="KAH0449884.1"/>
    <property type="molecule type" value="Genomic_DNA"/>
</dbReference>
<dbReference type="CDD" id="cd15571">
    <property type="entry name" value="ePHD"/>
    <property type="match status" value="1"/>
</dbReference>
<dbReference type="Gene3D" id="3.30.40.10">
    <property type="entry name" value="Zinc/RING finger domain, C3HC4 (zinc finger)"/>
    <property type="match status" value="1"/>
</dbReference>